<dbReference type="SUPFAM" id="SSF141371">
    <property type="entry name" value="PilZ domain-like"/>
    <property type="match status" value="1"/>
</dbReference>
<dbReference type="RefSeq" id="WP_305022280.1">
    <property type="nucleotide sequence ID" value="NZ_JAUQTB010000001.1"/>
</dbReference>
<reference evidence="3 4" key="1">
    <citation type="submission" date="2023-07" db="EMBL/GenBank/DDBJ databases">
        <title>Paenibacillus sp. JX-17 nov. isolated from soil.</title>
        <authorList>
            <person name="Wan Y."/>
            <person name="Liu B."/>
        </authorList>
    </citation>
    <scope>NUCLEOTIDE SEQUENCE [LARGE SCALE GENOMIC DNA]</scope>
    <source>
        <strain evidence="3 4">JX-17</strain>
    </source>
</reference>
<comment type="caution">
    <text evidence="3">The sequence shown here is derived from an EMBL/GenBank/DDBJ whole genome shotgun (WGS) entry which is preliminary data.</text>
</comment>
<feature type="domain" description="Type III secretion system flagellar brake protein YcgR PilZN" evidence="2">
    <location>
        <begin position="4"/>
        <end position="93"/>
    </location>
</feature>
<dbReference type="InterPro" id="IPR009926">
    <property type="entry name" value="T3SS_YcgR_PilZN"/>
</dbReference>
<dbReference type="Proteomes" id="UP001240171">
    <property type="component" value="Unassembled WGS sequence"/>
</dbReference>
<evidence type="ECO:0000313" key="4">
    <source>
        <dbReference type="Proteomes" id="UP001240171"/>
    </source>
</evidence>
<organism evidence="3 4">
    <name type="scientific">Paenibacillus lacisoli</name>
    <dbReference type="NCBI Taxonomy" id="3064525"/>
    <lineage>
        <taxon>Bacteria</taxon>
        <taxon>Bacillati</taxon>
        <taxon>Bacillota</taxon>
        <taxon>Bacilli</taxon>
        <taxon>Bacillales</taxon>
        <taxon>Paenibacillaceae</taxon>
        <taxon>Paenibacillus</taxon>
    </lineage>
</organism>
<dbReference type="Pfam" id="PF07238">
    <property type="entry name" value="PilZ"/>
    <property type="match status" value="1"/>
</dbReference>
<evidence type="ECO:0000259" key="2">
    <source>
        <dbReference type="Pfam" id="PF12945"/>
    </source>
</evidence>
<keyword evidence="4" id="KW-1185">Reference proteome</keyword>
<feature type="domain" description="PilZ" evidence="1">
    <location>
        <begin position="102"/>
        <end position="210"/>
    </location>
</feature>
<dbReference type="InterPro" id="IPR009875">
    <property type="entry name" value="PilZ_domain"/>
</dbReference>
<evidence type="ECO:0000313" key="3">
    <source>
        <dbReference type="EMBL" id="MDO7905094.1"/>
    </source>
</evidence>
<dbReference type="Pfam" id="PF12945">
    <property type="entry name" value="PilZNR"/>
    <property type="match status" value="1"/>
</dbReference>
<protein>
    <submittedName>
        <fullName evidence="3">PilZ domain-containing protein</fullName>
    </submittedName>
</protein>
<name>A0ABT9C8U5_9BACL</name>
<gene>
    <name evidence="3" type="ORF">Q5741_01540</name>
</gene>
<proteinExistence type="predicted"/>
<evidence type="ECO:0000259" key="1">
    <source>
        <dbReference type="Pfam" id="PF07238"/>
    </source>
</evidence>
<dbReference type="EMBL" id="JAUQTB010000001">
    <property type="protein sequence ID" value="MDO7905094.1"/>
    <property type="molecule type" value="Genomic_DNA"/>
</dbReference>
<dbReference type="Gene3D" id="2.40.10.220">
    <property type="entry name" value="predicted glycosyltransferase like domains"/>
    <property type="match status" value="1"/>
</dbReference>
<sequence>MYPKVNEMLYLQLASAETQEPKEEFKSRVAEMKEDSLLIEIPFSQENGRQKRLHLGEELSIYYISADGKKSYFNSYVLGFLEDQIQLVRIRKPEPEGITAFQRRGFLRVNASLEIAVKFHHDFTRFLARTRDVSGGGLSFYGDSRHPLTEGQPLSCWLLINYRNGTVEHMPFEGEVVRIQDQEAGPAIVMLKFTDIKDAERQKVIKYCFERQLETRNA</sequence>
<accession>A0ABT9C8U5</accession>